<dbReference type="PANTHER" id="PTHR11161">
    <property type="entry name" value="O-ACYLTRANSFERASE"/>
    <property type="match status" value="1"/>
</dbReference>
<proteinExistence type="predicted"/>
<gene>
    <name evidence="2" type="ORF">EVAR_48587_1</name>
</gene>
<evidence type="ECO:0008006" key="4">
    <source>
        <dbReference type="Google" id="ProtNLM"/>
    </source>
</evidence>
<evidence type="ECO:0000313" key="2">
    <source>
        <dbReference type="EMBL" id="GBP61088.1"/>
    </source>
</evidence>
<evidence type="ECO:0000313" key="3">
    <source>
        <dbReference type="Proteomes" id="UP000299102"/>
    </source>
</evidence>
<dbReference type="OrthoDB" id="10265389at2759"/>
<keyword evidence="1" id="KW-1133">Transmembrane helix</keyword>
<feature type="transmembrane region" description="Helical" evidence="1">
    <location>
        <begin position="137"/>
        <end position="159"/>
    </location>
</feature>
<organism evidence="2 3">
    <name type="scientific">Eumeta variegata</name>
    <name type="common">Bagworm moth</name>
    <name type="synonym">Eumeta japonica</name>
    <dbReference type="NCBI Taxonomy" id="151549"/>
    <lineage>
        <taxon>Eukaryota</taxon>
        <taxon>Metazoa</taxon>
        <taxon>Ecdysozoa</taxon>
        <taxon>Arthropoda</taxon>
        <taxon>Hexapoda</taxon>
        <taxon>Insecta</taxon>
        <taxon>Pterygota</taxon>
        <taxon>Neoptera</taxon>
        <taxon>Endopterygota</taxon>
        <taxon>Lepidoptera</taxon>
        <taxon>Glossata</taxon>
        <taxon>Ditrysia</taxon>
        <taxon>Tineoidea</taxon>
        <taxon>Psychidae</taxon>
        <taxon>Oiketicinae</taxon>
        <taxon>Eumeta</taxon>
    </lineage>
</organism>
<name>A0A4C1XCD7_EUMVA</name>
<dbReference type="EMBL" id="BGZK01000803">
    <property type="protein sequence ID" value="GBP61088.1"/>
    <property type="molecule type" value="Genomic_DNA"/>
</dbReference>
<protein>
    <recommendedName>
        <fullName evidence="4">Nose resistant to fluoxetine protein 6</fullName>
    </recommendedName>
</protein>
<keyword evidence="3" id="KW-1185">Reference proteome</keyword>
<evidence type="ECO:0000256" key="1">
    <source>
        <dbReference type="SAM" id="Phobius"/>
    </source>
</evidence>
<dbReference type="InterPro" id="IPR052728">
    <property type="entry name" value="O2_lipid_transport_reg"/>
</dbReference>
<dbReference type="AlphaFoldDB" id="A0A4C1XCD7"/>
<reference evidence="2 3" key="1">
    <citation type="journal article" date="2019" name="Commun. Biol.">
        <title>The bagworm genome reveals a unique fibroin gene that provides high tensile strength.</title>
        <authorList>
            <person name="Kono N."/>
            <person name="Nakamura H."/>
            <person name="Ohtoshi R."/>
            <person name="Tomita M."/>
            <person name="Numata K."/>
            <person name="Arakawa K."/>
        </authorList>
    </citation>
    <scope>NUCLEOTIDE SEQUENCE [LARGE SCALE GENOMIC DNA]</scope>
</reference>
<sequence>MGYFIASDVETFDYYSMPPLSELDDYDICLRKPNSVYCIVDLELLEDDTPLFKFIKNFSSFTNQNYHHHQLHRGVCGSQNCGLNSSHASFDSNETAVVLKDCFNTTLHRGYGLQVDHLTIRYCKTPAPADPPDALDIVVGVILIAIILMNTASSAYYYMTPPEKGEGNRLLLAFAVQKNWKALKKGGASDGGIFKCFQALRFYTMVMILGLHSLIFIGYGYTANPEFIEEILFAPLPNRRVPLPALPSFSHAYADDSPSPSTRTVEGTFKCNGHCHSTFFHKKEELPPSPLCDTAPQ</sequence>
<dbReference type="Proteomes" id="UP000299102">
    <property type="component" value="Unassembled WGS sequence"/>
</dbReference>
<comment type="caution">
    <text evidence="2">The sequence shown here is derived from an EMBL/GenBank/DDBJ whole genome shotgun (WGS) entry which is preliminary data.</text>
</comment>
<keyword evidence="1" id="KW-0812">Transmembrane</keyword>
<accession>A0A4C1XCD7</accession>
<keyword evidence="1" id="KW-0472">Membrane</keyword>
<feature type="transmembrane region" description="Helical" evidence="1">
    <location>
        <begin position="202"/>
        <end position="221"/>
    </location>
</feature>
<dbReference type="PANTHER" id="PTHR11161:SF22">
    <property type="entry name" value="ACYLTRANSFERASE 3 DOMAIN-CONTAINING PROTEIN-RELATED"/>
    <property type="match status" value="1"/>
</dbReference>